<keyword evidence="4 7" id="KW-1133">Transmembrane helix</keyword>
<evidence type="ECO:0000256" key="2">
    <source>
        <dbReference type="ARBA" id="ARBA00010992"/>
    </source>
</evidence>
<evidence type="ECO:0000313" key="10">
    <source>
        <dbReference type="Proteomes" id="UP001168146"/>
    </source>
</evidence>
<proteinExistence type="inferred from homology"/>
<dbReference type="PANTHER" id="PTHR48022">
    <property type="entry name" value="PLASTIDIC GLUCOSE TRANSPORTER 4"/>
    <property type="match status" value="1"/>
</dbReference>
<evidence type="ECO:0000259" key="8">
    <source>
        <dbReference type="PROSITE" id="PS50850"/>
    </source>
</evidence>
<organism evidence="9 10">
    <name type="scientific">Friedmanniomyces endolithicus</name>
    <dbReference type="NCBI Taxonomy" id="329885"/>
    <lineage>
        <taxon>Eukaryota</taxon>
        <taxon>Fungi</taxon>
        <taxon>Dikarya</taxon>
        <taxon>Ascomycota</taxon>
        <taxon>Pezizomycotina</taxon>
        <taxon>Dothideomycetes</taxon>
        <taxon>Dothideomycetidae</taxon>
        <taxon>Mycosphaerellales</taxon>
        <taxon>Teratosphaeriaceae</taxon>
        <taxon>Friedmanniomyces</taxon>
    </lineage>
</organism>
<dbReference type="PROSITE" id="PS50850">
    <property type="entry name" value="MFS"/>
    <property type="match status" value="1"/>
</dbReference>
<feature type="transmembrane region" description="Helical" evidence="7">
    <location>
        <begin position="327"/>
        <end position="348"/>
    </location>
</feature>
<dbReference type="InterPro" id="IPR050360">
    <property type="entry name" value="MFS_Sugar_Transporters"/>
</dbReference>
<evidence type="ECO:0000256" key="6">
    <source>
        <dbReference type="SAM" id="MobiDB-lite"/>
    </source>
</evidence>
<evidence type="ECO:0000256" key="3">
    <source>
        <dbReference type="ARBA" id="ARBA00022692"/>
    </source>
</evidence>
<keyword evidence="5 7" id="KW-0472">Membrane</keyword>
<dbReference type="Gene3D" id="1.20.1250.20">
    <property type="entry name" value="MFS general substrate transporter like domains"/>
    <property type="match status" value="1"/>
</dbReference>
<dbReference type="GO" id="GO:0016020">
    <property type="term" value="C:membrane"/>
    <property type="evidence" value="ECO:0007669"/>
    <property type="project" value="UniProtKB-SubCell"/>
</dbReference>
<dbReference type="FunFam" id="1.20.1250.20:FF:000117">
    <property type="entry name" value="MFS hexose transporter"/>
    <property type="match status" value="1"/>
</dbReference>
<dbReference type="EMBL" id="JASUXU010000034">
    <property type="protein sequence ID" value="KAK0318712.1"/>
    <property type="molecule type" value="Genomic_DNA"/>
</dbReference>
<gene>
    <name evidence="9" type="ORF">LTR82_010132</name>
</gene>
<keyword evidence="3 7" id="KW-0812">Transmembrane</keyword>
<dbReference type="AlphaFoldDB" id="A0AAN6FK15"/>
<evidence type="ECO:0000256" key="7">
    <source>
        <dbReference type="SAM" id="Phobius"/>
    </source>
</evidence>
<feature type="transmembrane region" description="Helical" evidence="7">
    <location>
        <begin position="394"/>
        <end position="411"/>
    </location>
</feature>
<dbReference type="InterPro" id="IPR020846">
    <property type="entry name" value="MFS_dom"/>
</dbReference>
<dbReference type="Pfam" id="PF00083">
    <property type="entry name" value="Sugar_tr"/>
    <property type="match status" value="1"/>
</dbReference>
<feature type="compositionally biased region" description="Basic and acidic residues" evidence="6">
    <location>
        <begin position="534"/>
        <end position="558"/>
    </location>
</feature>
<accession>A0AAN6FK15</accession>
<name>A0AAN6FK15_9PEZI</name>
<dbReference type="GO" id="GO:0005351">
    <property type="term" value="F:carbohydrate:proton symporter activity"/>
    <property type="evidence" value="ECO:0007669"/>
    <property type="project" value="TreeGrafter"/>
</dbReference>
<dbReference type="PANTHER" id="PTHR48022:SF29">
    <property type="entry name" value="SUGAR TRANSPORTER, PUTATIVE (AFU_ORTHOLOGUE AFUA_6G14500)-RELATED"/>
    <property type="match status" value="1"/>
</dbReference>
<reference evidence="9" key="1">
    <citation type="submission" date="2021-12" db="EMBL/GenBank/DDBJ databases">
        <title>Black yeast isolated from Biological Soil Crust.</title>
        <authorList>
            <person name="Kurbessoian T."/>
        </authorList>
    </citation>
    <scope>NUCLEOTIDE SEQUENCE</scope>
    <source>
        <strain evidence="9">CCFEE 5208</strain>
    </source>
</reference>
<sequence length="558" mass="61997">MAFARQTDVDAVASQSEVKRLLDLDTTPWYKRPNLRMLYLTLIPAALGCEMTSGYDGSILNGLQAVGPWLTYFNNPTGAILGAMNAAFAEPEPFFGSQATPCTHLIHRPRASLASFVLIRDVEQSIGAVLALPIVPYVNDRVGRKHSITIGSAIIVVGVILQTASQNFAMFFVARIILGIGIPFCIGGASQLIAELTFPRHSAVLNGLFNESWYAGAIIAAGVTLGTFSRPDDWSWRIPSLLQMLPSLLQLTFIWSVPESPRWLVSRDRSDEAFDILVKYHAEGDRNSELVRAEFAEIQHTVRAEMLSSKRRWVELLQTPGNRKRTFIAACVGLFSQWSGNGLVSYYLAKVLSTVGIKDKRVQQELNLALTCWNLITGVSGAFLTKVFRRRTQYLIAFIGMTIIFACWTGASADYANTKNKDAGAAVVAMIFVYYWAYTLMHPLTYIYITEVFPFVIRAKGVGVTQTFTRAASAFNIFVNPIGLDGIGWKYYIVYVVWLAIESLIIYFVYPETKGPSLEELSQLFEDENPLSKGRLDLERQGSGEEKPVTTLEEVTKA</sequence>
<evidence type="ECO:0000256" key="4">
    <source>
        <dbReference type="ARBA" id="ARBA00022989"/>
    </source>
</evidence>
<comment type="similarity">
    <text evidence="2">Belongs to the major facilitator superfamily. Sugar transporter (TC 2.A.1.1) family.</text>
</comment>
<dbReference type="InterPro" id="IPR036259">
    <property type="entry name" value="MFS_trans_sf"/>
</dbReference>
<protein>
    <recommendedName>
        <fullName evidence="8">Major facilitator superfamily (MFS) profile domain-containing protein</fullName>
    </recommendedName>
</protein>
<dbReference type="SUPFAM" id="SSF103473">
    <property type="entry name" value="MFS general substrate transporter"/>
    <property type="match status" value="1"/>
</dbReference>
<feature type="transmembrane region" description="Helical" evidence="7">
    <location>
        <begin position="213"/>
        <end position="229"/>
    </location>
</feature>
<evidence type="ECO:0000256" key="5">
    <source>
        <dbReference type="ARBA" id="ARBA00023136"/>
    </source>
</evidence>
<comment type="caution">
    <text evidence="9">The sequence shown here is derived from an EMBL/GenBank/DDBJ whole genome shotgun (WGS) entry which is preliminary data.</text>
</comment>
<evidence type="ECO:0000256" key="1">
    <source>
        <dbReference type="ARBA" id="ARBA00004141"/>
    </source>
</evidence>
<feature type="region of interest" description="Disordered" evidence="6">
    <location>
        <begin position="532"/>
        <end position="558"/>
    </location>
</feature>
<feature type="transmembrane region" description="Helical" evidence="7">
    <location>
        <begin position="423"/>
        <end position="441"/>
    </location>
</feature>
<comment type="subcellular location">
    <subcellularLocation>
        <location evidence="1">Membrane</location>
        <topology evidence="1">Multi-pass membrane protein</topology>
    </subcellularLocation>
</comment>
<feature type="transmembrane region" description="Helical" evidence="7">
    <location>
        <begin position="172"/>
        <end position="193"/>
    </location>
</feature>
<feature type="domain" description="Major facilitator superfamily (MFS) profile" evidence="8">
    <location>
        <begin position="42"/>
        <end position="514"/>
    </location>
</feature>
<dbReference type="InterPro" id="IPR005828">
    <property type="entry name" value="MFS_sugar_transport-like"/>
</dbReference>
<evidence type="ECO:0000313" key="9">
    <source>
        <dbReference type="EMBL" id="KAK0318712.1"/>
    </source>
</evidence>
<dbReference type="Proteomes" id="UP001168146">
    <property type="component" value="Unassembled WGS sequence"/>
</dbReference>
<feature type="transmembrane region" description="Helical" evidence="7">
    <location>
        <begin position="368"/>
        <end position="388"/>
    </location>
</feature>
<feature type="transmembrane region" description="Helical" evidence="7">
    <location>
        <begin position="491"/>
        <end position="510"/>
    </location>
</feature>